<dbReference type="AlphaFoldDB" id="A0A1V0U8Y6"/>
<reference evidence="1 2" key="1">
    <citation type="submission" date="2017-03" db="EMBL/GenBank/DDBJ databases">
        <title>Complete Genome Sequence of a natural compounds producer, Streptomyces violaceus S21.</title>
        <authorList>
            <person name="Zhong C."/>
            <person name="Zhao Z."/>
            <person name="Fu J."/>
            <person name="Zong G."/>
            <person name="Qin R."/>
            <person name="Cao G."/>
        </authorList>
    </citation>
    <scope>NUCLEOTIDE SEQUENCE [LARGE SCALE GENOMIC DNA]</scope>
    <source>
        <strain evidence="1 2">S21</strain>
    </source>
</reference>
<accession>A0A1V0U8Y6</accession>
<dbReference type="OrthoDB" id="5196259at2"/>
<dbReference type="Proteomes" id="UP000192445">
    <property type="component" value="Chromosome"/>
</dbReference>
<protein>
    <submittedName>
        <fullName evidence="1">Uncharacterized protein</fullName>
    </submittedName>
</protein>
<evidence type="ECO:0000313" key="2">
    <source>
        <dbReference type="Proteomes" id="UP000192445"/>
    </source>
</evidence>
<evidence type="ECO:0000313" key="1">
    <source>
        <dbReference type="EMBL" id="ARF61596.1"/>
    </source>
</evidence>
<dbReference type="KEGG" id="svu:B1H20_09410"/>
<dbReference type="RefSeq" id="WP_083192369.1">
    <property type="nucleotide sequence ID" value="NZ_CP020570.1"/>
</dbReference>
<gene>
    <name evidence="1" type="ORF">B1H20_09410</name>
</gene>
<proteinExistence type="predicted"/>
<dbReference type="EMBL" id="CP020570">
    <property type="protein sequence ID" value="ARF61596.1"/>
    <property type="molecule type" value="Genomic_DNA"/>
</dbReference>
<organism evidence="1 2">
    <name type="scientific">Streptomyces violaceoruber</name>
    <dbReference type="NCBI Taxonomy" id="1935"/>
    <lineage>
        <taxon>Bacteria</taxon>
        <taxon>Bacillati</taxon>
        <taxon>Actinomycetota</taxon>
        <taxon>Actinomycetes</taxon>
        <taxon>Kitasatosporales</taxon>
        <taxon>Streptomycetaceae</taxon>
        <taxon>Streptomyces</taxon>
        <taxon>Streptomyces violaceoruber group</taxon>
    </lineage>
</organism>
<dbReference type="STRING" id="1935.B1H20_09410"/>
<sequence length="129" mass="13542">MVEIVRASDAEIAEWNERAIKVAGALAAAGFVLQGSADQADELLGATVSVDPAGDSRGGVFVQWSVSSSLNESAAKSALEDGVNSPNFRHFSFVVERMHATLIAILGSAGFDVVDAEDDMSPYLIRVNS</sequence>
<name>A0A1V0U8Y6_STRVN</name>